<protein>
    <submittedName>
        <fullName evidence="1">Uncharacterized protein</fullName>
    </submittedName>
</protein>
<dbReference type="EMBL" id="CM046397">
    <property type="protein sequence ID" value="KAI8535817.1"/>
    <property type="molecule type" value="Genomic_DNA"/>
</dbReference>
<evidence type="ECO:0000313" key="2">
    <source>
        <dbReference type="Proteomes" id="UP001062846"/>
    </source>
</evidence>
<name>A0ACC0M5J0_RHOML</name>
<keyword evidence="2" id="KW-1185">Reference proteome</keyword>
<comment type="caution">
    <text evidence="1">The sequence shown here is derived from an EMBL/GenBank/DDBJ whole genome shotgun (WGS) entry which is preliminary data.</text>
</comment>
<sequence length="95" mass="11338">MAAIWRPGFPKDDAFRQNERIELAATIQALKSLPFIFILFWAVLTLAVPRWFNRNDRFATFWYWIPAVTVALAAFGKEYERRALQAFDARWRREE</sequence>
<evidence type="ECO:0000313" key="1">
    <source>
        <dbReference type="EMBL" id="KAI8535817.1"/>
    </source>
</evidence>
<gene>
    <name evidence="1" type="ORF">RHMOL_Rhmol10G0203800</name>
</gene>
<organism evidence="1 2">
    <name type="scientific">Rhododendron molle</name>
    <name type="common">Chinese azalea</name>
    <name type="synonym">Azalea mollis</name>
    <dbReference type="NCBI Taxonomy" id="49168"/>
    <lineage>
        <taxon>Eukaryota</taxon>
        <taxon>Viridiplantae</taxon>
        <taxon>Streptophyta</taxon>
        <taxon>Embryophyta</taxon>
        <taxon>Tracheophyta</taxon>
        <taxon>Spermatophyta</taxon>
        <taxon>Magnoliopsida</taxon>
        <taxon>eudicotyledons</taxon>
        <taxon>Gunneridae</taxon>
        <taxon>Pentapetalae</taxon>
        <taxon>asterids</taxon>
        <taxon>Ericales</taxon>
        <taxon>Ericaceae</taxon>
        <taxon>Ericoideae</taxon>
        <taxon>Rhodoreae</taxon>
        <taxon>Rhododendron</taxon>
    </lineage>
</organism>
<dbReference type="Proteomes" id="UP001062846">
    <property type="component" value="Chromosome 10"/>
</dbReference>
<accession>A0ACC0M5J0</accession>
<proteinExistence type="predicted"/>
<reference evidence="1" key="1">
    <citation type="submission" date="2022-02" db="EMBL/GenBank/DDBJ databases">
        <title>Plant Genome Project.</title>
        <authorList>
            <person name="Zhang R.-G."/>
        </authorList>
    </citation>
    <scope>NUCLEOTIDE SEQUENCE</scope>
    <source>
        <strain evidence="1">AT1</strain>
    </source>
</reference>